<keyword evidence="3" id="KW-1185">Reference proteome</keyword>
<sequence length="135" mass="14903">MLVVDLRKAYDIVSWEFLEAVLRSLDFAEVFVGWVMECVTTASYSVSINGEMYGHFPGHRGLRQGDPMSPALFLLCIEYFSRLCRAPAASPGFAFDSICGEVGITHLAFANDLMLFSRGDLLSVGILLDCLSHLC</sequence>
<feature type="domain" description="Reverse transcriptase" evidence="1">
    <location>
        <begin position="1"/>
        <end position="135"/>
    </location>
</feature>
<dbReference type="Proteomes" id="UP001454036">
    <property type="component" value="Unassembled WGS sequence"/>
</dbReference>
<comment type="caution">
    <text evidence="2">The sequence shown here is derived from an EMBL/GenBank/DDBJ whole genome shotgun (WGS) entry which is preliminary data.</text>
</comment>
<evidence type="ECO:0000259" key="1">
    <source>
        <dbReference type="PROSITE" id="PS50878"/>
    </source>
</evidence>
<dbReference type="PANTHER" id="PTHR33116">
    <property type="entry name" value="REVERSE TRANSCRIPTASE ZINC-BINDING DOMAIN-CONTAINING PROTEIN-RELATED-RELATED"/>
    <property type="match status" value="1"/>
</dbReference>
<dbReference type="InterPro" id="IPR000477">
    <property type="entry name" value="RT_dom"/>
</dbReference>
<reference evidence="2 3" key="1">
    <citation type="submission" date="2024-01" db="EMBL/GenBank/DDBJ databases">
        <title>The complete chloroplast genome sequence of Lithospermum erythrorhizon: insights into the phylogenetic relationship among Boraginaceae species and the maternal lineages of purple gromwells.</title>
        <authorList>
            <person name="Okada T."/>
            <person name="Watanabe K."/>
        </authorList>
    </citation>
    <scope>NUCLEOTIDE SEQUENCE [LARGE SCALE GENOMIC DNA]</scope>
</reference>
<gene>
    <name evidence="2" type="ORF">LIER_38783</name>
</gene>
<proteinExistence type="predicted"/>
<organism evidence="2 3">
    <name type="scientific">Lithospermum erythrorhizon</name>
    <name type="common">Purple gromwell</name>
    <name type="synonym">Lithospermum officinale var. erythrorhizon</name>
    <dbReference type="NCBI Taxonomy" id="34254"/>
    <lineage>
        <taxon>Eukaryota</taxon>
        <taxon>Viridiplantae</taxon>
        <taxon>Streptophyta</taxon>
        <taxon>Embryophyta</taxon>
        <taxon>Tracheophyta</taxon>
        <taxon>Spermatophyta</taxon>
        <taxon>Magnoliopsida</taxon>
        <taxon>eudicotyledons</taxon>
        <taxon>Gunneridae</taxon>
        <taxon>Pentapetalae</taxon>
        <taxon>asterids</taxon>
        <taxon>lamiids</taxon>
        <taxon>Boraginales</taxon>
        <taxon>Boraginaceae</taxon>
        <taxon>Boraginoideae</taxon>
        <taxon>Lithospermeae</taxon>
        <taxon>Lithospermum</taxon>
    </lineage>
</organism>
<name>A0AAV3Q538_LITER</name>
<evidence type="ECO:0000313" key="3">
    <source>
        <dbReference type="Proteomes" id="UP001454036"/>
    </source>
</evidence>
<dbReference type="AlphaFoldDB" id="A0AAV3Q538"/>
<dbReference type="PANTHER" id="PTHR33116:SF85">
    <property type="entry name" value="REVERSE TRANSCRIPTASE ZINC-BINDING DOMAIN-CONTAINING PROTEIN"/>
    <property type="match status" value="1"/>
</dbReference>
<dbReference type="Pfam" id="PF00078">
    <property type="entry name" value="RVT_1"/>
    <property type="match status" value="1"/>
</dbReference>
<dbReference type="EMBL" id="BAABME010020015">
    <property type="protein sequence ID" value="GAA0159055.1"/>
    <property type="molecule type" value="Genomic_DNA"/>
</dbReference>
<protein>
    <recommendedName>
        <fullName evidence="1">Reverse transcriptase domain-containing protein</fullName>
    </recommendedName>
</protein>
<accession>A0AAV3Q538</accession>
<evidence type="ECO:0000313" key="2">
    <source>
        <dbReference type="EMBL" id="GAA0159055.1"/>
    </source>
</evidence>
<dbReference type="PROSITE" id="PS50878">
    <property type="entry name" value="RT_POL"/>
    <property type="match status" value="1"/>
</dbReference>